<comment type="caution">
    <text evidence="1">The sequence shown here is derived from an EMBL/GenBank/DDBJ whole genome shotgun (WGS) entry which is preliminary data.</text>
</comment>
<dbReference type="EMBL" id="JGDJ01000133">
    <property type="protein sequence ID" value="EXZ30490.1"/>
    <property type="molecule type" value="Genomic_DNA"/>
</dbReference>
<name>A0A015X8R8_BACFG</name>
<gene>
    <name evidence="1" type="ORF">M136_0306</name>
</gene>
<evidence type="ECO:0000313" key="2">
    <source>
        <dbReference type="Proteomes" id="UP000022082"/>
    </source>
</evidence>
<proteinExistence type="predicted"/>
<reference evidence="1 2" key="1">
    <citation type="submission" date="2014-02" db="EMBL/GenBank/DDBJ databases">
        <authorList>
            <person name="Sears C."/>
            <person name="Carroll K."/>
            <person name="Sack B.R."/>
            <person name="Qadri F."/>
            <person name="Myers L.L."/>
            <person name="Chung G.-T."/>
            <person name="Escheverria P."/>
            <person name="Fraser C.M."/>
            <person name="Sadzewicz L."/>
            <person name="Shefchek K.A."/>
            <person name="Tallon L."/>
            <person name="Das S.P."/>
            <person name="Daugherty S."/>
            <person name="Mongodin E.F."/>
        </authorList>
    </citation>
    <scope>NUCLEOTIDE SEQUENCE [LARGE SCALE GENOMIC DNA]</scope>
    <source>
        <strain evidence="1 2">S36L11</strain>
    </source>
</reference>
<organism evidence="1 2">
    <name type="scientific">Bacteroides fragilis str. S36L11</name>
    <dbReference type="NCBI Taxonomy" id="1339327"/>
    <lineage>
        <taxon>Bacteria</taxon>
        <taxon>Pseudomonadati</taxon>
        <taxon>Bacteroidota</taxon>
        <taxon>Bacteroidia</taxon>
        <taxon>Bacteroidales</taxon>
        <taxon>Bacteroidaceae</taxon>
        <taxon>Bacteroides</taxon>
    </lineage>
</organism>
<sequence>MNPENLLSDKKGVAIYMVRLHPFVVGATPRYIWGVFSL</sequence>
<accession>A0A015X8R8</accession>
<dbReference type="PATRIC" id="fig|1339327.3.peg.982"/>
<evidence type="ECO:0000313" key="1">
    <source>
        <dbReference type="EMBL" id="EXZ30490.1"/>
    </source>
</evidence>
<protein>
    <submittedName>
        <fullName evidence="1">Uncharacterized protein</fullName>
    </submittedName>
</protein>
<dbReference type="Proteomes" id="UP000022082">
    <property type="component" value="Unassembled WGS sequence"/>
</dbReference>
<dbReference type="AlphaFoldDB" id="A0A015X8R8"/>